<name>A0A7S1TP55_9STRA</name>
<organism evidence="1">
    <name type="scientific">Phaeomonas parva</name>
    <dbReference type="NCBI Taxonomy" id="124430"/>
    <lineage>
        <taxon>Eukaryota</taxon>
        <taxon>Sar</taxon>
        <taxon>Stramenopiles</taxon>
        <taxon>Ochrophyta</taxon>
        <taxon>Pinguiophyceae</taxon>
        <taxon>Pinguiochrysidales</taxon>
        <taxon>Pinguiochrysidaceae</taxon>
        <taxon>Phaeomonas</taxon>
    </lineage>
</organism>
<evidence type="ECO:0000313" key="1">
    <source>
        <dbReference type="EMBL" id="CAD9242756.1"/>
    </source>
</evidence>
<dbReference type="EMBL" id="HBGJ01001639">
    <property type="protein sequence ID" value="CAD9242756.1"/>
    <property type="molecule type" value="Transcribed_RNA"/>
</dbReference>
<sequence length="149" mass="16377">MRPRPRAWVMRAEGVGWASRDWNWGSASGTAHDMAMALREKLRTKKSRLSWAERVVRGEVDMLEVTLALGLRIQHAARAGMDGDGAGWNLMMNLAACIYEDDDVALHVDLKRLVGALMVDDRSRALADESVYAAALVALGAMGFYESGL</sequence>
<protein>
    <submittedName>
        <fullName evidence="1">Uncharacterized protein</fullName>
    </submittedName>
</protein>
<gene>
    <name evidence="1" type="ORF">PPAR1163_LOCUS1100</name>
</gene>
<proteinExistence type="predicted"/>
<dbReference type="AlphaFoldDB" id="A0A7S1TP55"/>
<accession>A0A7S1TP55</accession>
<reference evidence="1" key="1">
    <citation type="submission" date="2021-01" db="EMBL/GenBank/DDBJ databases">
        <authorList>
            <person name="Corre E."/>
            <person name="Pelletier E."/>
            <person name="Niang G."/>
            <person name="Scheremetjew M."/>
            <person name="Finn R."/>
            <person name="Kale V."/>
            <person name="Holt S."/>
            <person name="Cochrane G."/>
            <person name="Meng A."/>
            <person name="Brown T."/>
            <person name="Cohen L."/>
        </authorList>
    </citation>
    <scope>NUCLEOTIDE SEQUENCE</scope>
    <source>
        <strain evidence="1">CCMP2877</strain>
    </source>
</reference>